<comment type="similarity">
    <text evidence="3">Belongs to the etk/wzc family.</text>
</comment>
<dbReference type="AlphaFoldDB" id="A0A7V2ZIB4"/>
<feature type="coiled-coil region" evidence="16">
    <location>
        <begin position="325"/>
        <end position="352"/>
    </location>
</feature>
<evidence type="ECO:0000259" key="19">
    <source>
        <dbReference type="Pfam" id="PF13614"/>
    </source>
</evidence>
<evidence type="ECO:0000256" key="1">
    <source>
        <dbReference type="ARBA" id="ARBA00004429"/>
    </source>
</evidence>
<dbReference type="PANTHER" id="PTHR32309">
    <property type="entry name" value="TYROSINE-PROTEIN KINASE"/>
    <property type="match status" value="1"/>
</dbReference>
<feature type="domain" description="Polysaccharide chain length determinant N-terminal" evidence="18">
    <location>
        <begin position="28"/>
        <end position="120"/>
    </location>
</feature>
<evidence type="ECO:0000259" key="20">
    <source>
        <dbReference type="Pfam" id="PF13807"/>
    </source>
</evidence>
<feature type="transmembrane region" description="Helical" evidence="17">
    <location>
        <begin position="561"/>
        <end position="581"/>
    </location>
</feature>
<dbReference type="PANTHER" id="PTHR32309:SF13">
    <property type="entry name" value="FERRIC ENTEROBACTIN TRANSPORT PROTEIN FEPE"/>
    <property type="match status" value="1"/>
</dbReference>
<dbReference type="CDD" id="cd05387">
    <property type="entry name" value="BY-kinase"/>
    <property type="match status" value="1"/>
</dbReference>
<comment type="catalytic activity">
    <reaction evidence="15">
        <text>L-tyrosyl-[protein] + ATP = O-phospho-L-tyrosyl-[protein] + ADP + H(+)</text>
        <dbReference type="Rhea" id="RHEA:10596"/>
        <dbReference type="Rhea" id="RHEA-COMP:10136"/>
        <dbReference type="Rhea" id="RHEA-COMP:20101"/>
        <dbReference type="ChEBI" id="CHEBI:15378"/>
        <dbReference type="ChEBI" id="CHEBI:30616"/>
        <dbReference type="ChEBI" id="CHEBI:46858"/>
        <dbReference type="ChEBI" id="CHEBI:61978"/>
        <dbReference type="ChEBI" id="CHEBI:456216"/>
        <dbReference type="EC" id="2.7.10.2"/>
    </reaction>
</comment>
<evidence type="ECO:0000256" key="4">
    <source>
        <dbReference type="ARBA" id="ARBA00011903"/>
    </source>
</evidence>
<keyword evidence="16" id="KW-0175">Coiled coil</keyword>
<evidence type="ECO:0000256" key="2">
    <source>
        <dbReference type="ARBA" id="ARBA00007316"/>
    </source>
</evidence>
<evidence type="ECO:0000256" key="11">
    <source>
        <dbReference type="ARBA" id="ARBA00022840"/>
    </source>
</evidence>
<comment type="caution">
    <text evidence="21">The sequence shown here is derived from an EMBL/GenBank/DDBJ whole genome shotgun (WGS) entry which is preliminary data.</text>
</comment>
<dbReference type="Gene3D" id="3.40.50.300">
    <property type="entry name" value="P-loop containing nucleotide triphosphate hydrolases"/>
    <property type="match status" value="1"/>
</dbReference>
<keyword evidence="5" id="KW-1003">Cell membrane</keyword>
<keyword evidence="7 21" id="KW-0808">Transferase</keyword>
<dbReference type="GO" id="GO:0004715">
    <property type="term" value="F:non-membrane spanning protein tyrosine kinase activity"/>
    <property type="evidence" value="ECO:0007669"/>
    <property type="project" value="UniProtKB-EC"/>
</dbReference>
<keyword evidence="12 17" id="KW-1133">Transmembrane helix</keyword>
<comment type="subcellular location">
    <subcellularLocation>
        <location evidence="1">Cell inner membrane</location>
        <topology evidence="1">Multi-pass membrane protein</topology>
    </subcellularLocation>
</comment>
<evidence type="ECO:0000256" key="17">
    <source>
        <dbReference type="SAM" id="Phobius"/>
    </source>
</evidence>
<dbReference type="EC" id="2.7.10.2" evidence="4"/>
<proteinExistence type="inferred from homology"/>
<dbReference type="NCBIfam" id="TIGR01007">
    <property type="entry name" value="eps_fam"/>
    <property type="match status" value="1"/>
</dbReference>
<keyword evidence="6" id="KW-0997">Cell inner membrane</keyword>
<organism evidence="21">
    <name type="scientific">Ignavibacterium album</name>
    <dbReference type="NCBI Taxonomy" id="591197"/>
    <lineage>
        <taxon>Bacteria</taxon>
        <taxon>Pseudomonadati</taxon>
        <taxon>Ignavibacteriota</taxon>
        <taxon>Ignavibacteria</taxon>
        <taxon>Ignavibacteriales</taxon>
        <taxon>Ignavibacteriaceae</taxon>
        <taxon>Ignavibacterium</taxon>
    </lineage>
</organism>
<dbReference type="InterPro" id="IPR005702">
    <property type="entry name" value="Wzc-like_C"/>
</dbReference>
<name>A0A7V2ZIB4_9BACT</name>
<evidence type="ECO:0000256" key="8">
    <source>
        <dbReference type="ARBA" id="ARBA00022692"/>
    </source>
</evidence>
<dbReference type="GO" id="GO:0005524">
    <property type="term" value="F:ATP binding"/>
    <property type="evidence" value="ECO:0007669"/>
    <property type="project" value="UniProtKB-KW"/>
</dbReference>
<keyword evidence="8 17" id="KW-0812">Transmembrane</keyword>
<evidence type="ECO:0000256" key="7">
    <source>
        <dbReference type="ARBA" id="ARBA00022679"/>
    </source>
</evidence>
<feature type="coiled-coil region" evidence="16">
    <location>
        <begin position="419"/>
        <end position="496"/>
    </location>
</feature>
<feature type="domain" description="Tyrosine-protein kinase G-rich" evidence="20">
    <location>
        <begin position="504"/>
        <end position="580"/>
    </location>
</feature>
<comment type="similarity">
    <text evidence="2">Belongs to the CpsD/CapB family.</text>
</comment>
<dbReference type="SUPFAM" id="SSF52540">
    <property type="entry name" value="P-loop containing nucleoside triphosphate hydrolases"/>
    <property type="match status" value="1"/>
</dbReference>
<gene>
    <name evidence="21" type="ORF">ENS31_03100</name>
</gene>
<feature type="transmembrane region" description="Helical" evidence="17">
    <location>
        <begin position="42"/>
        <end position="65"/>
    </location>
</feature>
<evidence type="ECO:0000256" key="12">
    <source>
        <dbReference type="ARBA" id="ARBA00022989"/>
    </source>
</evidence>
<evidence type="ECO:0000259" key="18">
    <source>
        <dbReference type="Pfam" id="PF02706"/>
    </source>
</evidence>
<dbReference type="EMBL" id="DSUJ01000008">
    <property type="protein sequence ID" value="HFI90502.1"/>
    <property type="molecule type" value="Genomic_DNA"/>
</dbReference>
<protein>
    <recommendedName>
        <fullName evidence="4">non-specific protein-tyrosine kinase</fullName>
        <ecNumber evidence="4">2.7.10.2</ecNumber>
    </recommendedName>
</protein>
<evidence type="ECO:0000256" key="14">
    <source>
        <dbReference type="ARBA" id="ARBA00023137"/>
    </source>
</evidence>
<evidence type="ECO:0000256" key="15">
    <source>
        <dbReference type="ARBA" id="ARBA00051245"/>
    </source>
</evidence>
<evidence type="ECO:0000256" key="5">
    <source>
        <dbReference type="ARBA" id="ARBA00022475"/>
    </source>
</evidence>
<evidence type="ECO:0000256" key="9">
    <source>
        <dbReference type="ARBA" id="ARBA00022741"/>
    </source>
</evidence>
<evidence type="ECO:0000313" key="21">
    <source>
        <dbReference type="EMBL" id="HFI90502.1"/>
    </source>
</evidence>
<evidence type="ECO:0000256" key="6">
    <source>
        <dbReference type="ARBA" id="ARBA00022519"/>
    </source>
</evidence>
<dbReference type="Pfam" id="PF13614">
    <property type="entry name" value="AAA_31"/>
    <property type="match status" value="1"/>
</dbReference>
<evidence type="ECO:0000256" key="13">
    <source>
        <dbReference type="ARBA" id="ARBA00023136"/>
    </source>
</evidence>
<dbReference type="InterPro" id="IPR003856">
    <property type="entry name" value="LPS_length_determ_N"/>
</dbReference>
<dbReference type="InterPro" id="IPR025669">
    <property type="entry name" value="AAA_dom"/>
</dbReference>
<dbReference type="InterPro" id="IPR050445">
    <property type="entry name" value="Bact_polysacc_biosynth/exp"/>
</dbReference>
<keyword evidence="9" id="KW-0547">Nucleotide-binding</keyword>
<accession>A0A7V2ZIB4</accession>
<evidence type="ECO:0000256" key="10">
    <source>
        <dbReference type="ARBA" id="ARBA00022777"/>
    </source>
</evidence>
<keyword evidence="13 17" id="KW-0472">Membrane</keyword>
<keyword evidence="14" id="KW-0829">Tyrosine-protein kinase</keyword>
<feature type="domain" description="AAA" evidence="19">
    <location>
        <begin position="666"/>
        <end position="798"/>
    </location>
</feature>
<sequence length="875" mass="99228">MSTDQNKNNEEYIPLRFSSKNVPKREKTLIEIFQIIARNKKILIGTVSLFLIVALIYSFTATPLYEASATLKKEGNPNDRRFGSGTDISTLLSLQSTDEIETELELIKTFKVATEVAKELDLFVNIKEIKWDSNDKNYEINKTFVEMKDPAFISKNSRRFKIPEKFKVNFINQENLITGDFSIVKKSDNKYELIDLLSGKKISESRIEKPIYNRFSPLDTIPGFILKRDTSELYSIPFNENVKIEFSWKSAPVKSEFIFAINDINQTAIGISGSIKVSRVGKTNIFNLGYSSSSAYAAALITNTVVDKYREARMDQKKQTIRYSYNTVDKQLLEVQEKLQEAEKILSDFKSSGQIMSIDASSQEIVGFLSRLEAEKVSTDLLLSDYKNKVADLQNQLSQKGFFDQSYLGPNTSADNSAFSELMRQLSTLELQRIELLQKRTENHPDVKAIDEQIESVKQRLANFNENTISAYNIMISALEKKLLKINDMMSKYESKLQSLPAQENKLVQILRQKATYEKIFTILLDQREAMRVAELSSPQDISIVDFAKIPNRPSWPKKQMIVMISLLLGSFAGILIIFLLELKKSKFIILDELEEEFKIPVLSLIPKLSKEIIKAVDNNPDHKVALLTVQDDGLKETYRVLKTKLFQNINPESKLLMITSCEEDSGKTTVVANLAASLAQEGKRVLLIDCDLRKADLSDIFGLKKETKGLLDYLLNDSPPKIYTRASKNIDLIPAGGLSSDSGTLLDTSRMRMLFKSLDTVNYDLILLDTPPVTRVVDPLVLSHSVHNAIVVVRPEHSLLDTVRWGISELLNAKINIRGLVINAANIEKSYYYKNRYGYGYGYGSKNGNGKAKDGKKVKQEFQLKFKEQITNKN</sequence>
<dbReference type="InterPro" id="IPR027417">
    <property type="entry name" value="P-loop_NTPase"/>
</dbReference>
<dbReference type="GO" id="GO:0005886">
    <property type="term" value="C:plasma membrane"/>
    <property type="evidence" value="ECO:0007669"/>
    <property type="project" value="UniProtKB-SubCell"/>
</dbReference>
<keyword evidence="10 21" id="KW-0418">Kinase</keyword>
<dbReference type="InterPro" id="IPR032807">
    <property type="entry name" value="GNVR"/>
</dbReference>
<keyword evidence="11" id="KW-0067">ATP-binding</keyword>
<evidence type="ECO:0000256" key="3">
    <source>
        <dbReference type="ARBA" id="ARBA00008883"/>
    </source>
</evidence>
<reference evidence="21" key="1">
    <citation type="journal article" date="2020" name="mSystems">
        <title>Genome- and Community-Level Interaction Insights into Carbon Utilization and Element Cycling Functions of Hydrothermarchaeota in Hydrothermal Sediment.</title>
        <authorList>
            <person name="Zhou Z."/>
            <person name="Liu Y."/>
            <person name="Xu W."/>
            <person name="Pan J."/>
            <person name="Luo Z.H."/>
            <person name="Li M."/>
        </authorList>
    </citation>
    <scope>NUCLEOTIDE SEQUENCE [LARGE SCALE GENOMIC DNA]</scope>
    <source>
        <strain evidence="21">SpSt-479</strain>
    </source>
</reference>
<evidence type="ECO:0000256" key="16">
    <source>
        <dbReference type="SAM" id="Coils"/>
    </source>
</evidence>
<dbReference type="Pfam" id="PF02706">
    <property type="entry name" value="Wzz"/>
    <property type="match status" value="1"/>
</dbReference>
<dbReference type="Pfam" id="PF13807">
    <property type="entry name" value="GNVR"/>
    <property type="match status" value="1"/>
</dbReference>